<sequence length="322" mass="37717">MIEVEFEKGCLSVETYIKEEAYELVQNELGKSKRLTDSKENILEEMKDLLCLRMQVAKSVWQRQLEEYKQRLKEKIQSNDKIESKVKQLTDQIRDYVKINRGQIAEMDGAFSENLRHLLNFMKTVIREKARLVKEKTEILNLIGEKEKSIGTKKLDTAIKEHLQTTNSDLIAILEHVKDKDEKLYQLENLLIRTHDDKKSKLVNDTATIDRINAQLEIEEEKRIKLENESIKLEEEVDEFECKLGELTKKSQLIERTRRIGYIPKVDKAKLSEISEEKHLSRSSTYSGYSSSTNSISSSNCSRRHRLKIRKSKEFGEMLFED</sequence>
<dbReference type="Proteomes" id="UP000549394">
    <property type="component" value="Unassembled WGS sequence"/>
</dbReference>
<dbReference type="AlphaFoldDB" id="A0A7I8V962"/>
<proteinExistence type="predicted"/>
<accession>A0A7I8V962</accession>
<name>A0A7I8V962_9ANNE</name>
<feature type="coiled-coil region" evidence="1">
    <location>
        <begin position="209"/>
        <end position="250"/>
    </location>
</feature>
<dbReference type="EMBL" id="CAJFCJ010000003">
    <property type="protein sequence ID" value="CAD5112785.1"/>
    <property type="molecule type" value="Genomic_DNA"/>
</dbReference>
<protein>
    <submittedName>
        <fullName evidence="3">DgyrCDS1996</fullName>
    </submittedName>
</protein>
<gene>
    <name evidence="3" type="ORF">DGYR_LOCUS1866</name>
</gene>
<keyword evidence="1" id="KW-0175">Coiled coil</keyword>
<evidence type="ECO:0000256" key="1">
    <source>
        <dbReference type="SAM" id="Coils"/>
    </source>
</evidence>
<evidence type="ECO:0000313" key="3">
    <source>
        <dbReference type="EMBL" id="CAD5112785.1"/>
    </source>
</evidence>
<comment type="caution">
    <text evidence="3">The sequence shown here is derived from an EMBL/GenBank/DDBJ whole genome shotgun (WGS) entry which is preliminary data.</text>
</comment>
<feature type="coiled-coil region" evidence="1">
    <location>
        <begin position="58"/>
        <end position="99"/>
    </location>
</feature>
<feature type="region of interest" description="Disordered" evidence="2">
    <location>
        <begin position="281"/>
        <end position="303"/>
    </location>
</feature>
<organism evidence="3 4">
    <name type="scientific">Dimorphilus gyrociliatus</name>
    <dbReference type="NCBI Taxonomy" id="2664684"/>
    <lineage>
        <taxon>Eukaryota</taxon>
        <taxon>Metazoa</taxon>
        <taxon>Spiralia</taxon>
        <taxon>Lophotrochozoa</taxon>
        <taxon>Annelida</taxon>
        <taxon>Polychaeta</taxon>
        <taxon>Polychaeta incertae sedis</taxon>
        <taxon>Dinophilidae</taxon>
        <taxon>Dimorphilus</taxon>
    </lineage>
</organism>
<evidence type="ECO:0000313" key="4">
    <source>
        <dbReference type="Proteomes" id="UP000549394"/>
    </source>
</evidence>
<keyword evidence="4" id="KW-1185">Reference proteome</keyword>
<reference evidence="3 4" key="1">
    <citation type="submission" date="2020-08" db="EMBL/GenBank/DDBJ databases">
        <authorList>
            <person name="Hejnol A."/>
        </authorList>
    </citation>
    <scope>NUCLEOTIDE SEQUENCE [LARGE SCALE GENOMIC DNA]</scope>
</reference>
<feature type="compositionally biased region" description="Low complexity" evidence="2">
    <location>
        <begin position="282"/>
        <end position="301"/>
    </location>
</feature>
<evidence type="ECO:0000256" key="2">
    <source>
        <dbReference type="SAM" id="MobiDB-lite"/>
    </source>
</evidence>